<dbReference type="SUPFAM" id="SSF53271">
    <property type="entry name" value="PRTase-like"/>
    <property type="match status" value="1"/>
</dbReference>
<evidence type="ECO:0000256" key="1">
    <source>
        <dbReference type="ARBA" id="ARBA00008007"/>
    </source>
</evidence>
<accession>A0A3B0TV47</accession>
<evidence type="ECO:0000313" key="2">
    <source>
        <dbReference type="EMBL" id="VAW17277.1"/>
    </source>
</evidence>
<proteinExistence type="inferred from homology"/>
<keyword evidence="2" id="KW-0328">Glycosyltransferase</keyword>
<feature type="non-terminal residue" evidence="2">
    <location>
        <position position="1"/>
    </location>
</feature>
<dbReference type="PANTHER" id="PTHR47505:SF1">
    <property type="entry name" value="DNA UTILIZATION PROTEIN YHGH"/>
    <property type="match status" value="1"/>
</dbReference>
<protein>
    <submittedName>
        <fullName evidence="2">Competence protein F homolog, phosphoribosyltransferase domain protein YhgH required for utilization of DNA as sole source of carbon and energy</fullName>
    </submittedName>
</protein>
<dbReference type="Gene3D" id="3.40.50.2020">
    <property type="match status" value="1"/>
</dbReference>
<organism evidence="2">
    <name type="scientific">hydrothermal vent metagenome</name>
    <dbReference type="NCBI Taxonomy" id="652676"/>
    <lineage>
        <taxon>unclassified sequences</taxon>
        <taxon>metagenomes</taxon>
        <taxon>ecological metagenomes</taxon>
    </lineage>
</organism>
<dbReference type="EMBL" id="UOEN01000367">
    <property type="protein sequence ID" value="VAW17277.1"/>
    <property type="molecule type" value="Genomic_DNA"/>
</dbReference>
<dbReference type="CDD" id="cd06223">
    <property type="entry name" value="PRTases_typeI"/>
    <property type="match status" value="1"/>
</dbReference>
<name>A0A3B0TV47_9ZZZZ</name>
<keyword evidence="2" id="KW-0808">Transferase</keyword>
<reference evidence="2" key="1">
    <citation type="submission" date="2018-06" db="EMBL/GenBank/DDBJ databases">
        <authorList>
            <person name="Zhirakovskaya E."/>
        </authorList>
    </citation>
    <scope>NUCLEOTIDE SEQUENCE</scope>
</reference>
<dbReference type="AlphaFoldDB" id="A0A3B0TV47"/>
<comment type="similarity">
    <text evidence="1">Belongs to the ComF/GntX family.</text>
</comment>
<dbReference type="GO" id="GO:0016757">
    <property type="term" value="F:glycosyltransferase activity"/>
    <property type="evidence" value="ECO:0007669"/>
    <property type="project" value="UniProtKB-KW"/>
</dbReference>
<gene>
    <name evidence="2" type="ORF">MNBD_BACTEROID05-928</name>
</gene>
<dbReference type="InterPro" id="IPR051910">
    <property type="entry name" value="ComF/GntX_DNA_util-trans"/>
</dbReference>
<dbReference type="PANTHER" id="PTHR47505">
    <property type="entry name" value="DNA UTILIZATION PROTEIN YHGH"/>
    <property type="match status" value="1"/>
</dbReference>
<dbReference type="InterPro" id="IPR000836">
    <property type="entry name" value="PRTase_dom"/>
</dbReference>
<sequence length="256" mass="29732">DCPVLKDLAEELTHLVFPPICLSCHISLRIPPLHTSEIDWKIFQSIGLCPQCFKRISVNKPSFCIKCSRHLEKYLYQSKCRTCTQHHHHFDFAWSACLYTKSIAHLIYQFKYGQTTALRRLFILLIKNFIKKHNFDINQFNFILPMPLHPVKKRERGYNQSQLIGLEISREYHIPMISNNLIKTRHTRSQAQCRAKERWTNVEQAFRIKRPNEIKNHSILIIDDLLTTGATASQAALSLKKSKANQVGVLTLAITP</sequence>
<dbReference type="InterPro" id="IPR029057">
    <property type="entry name" value="PRTase-like"/>
</dbReference>